<evidence type="ECO:0000256" key="1">
    <source>
        <dbReference type="SAM" id="MobiDB-lite"/>
    </source>
</evidence>
<name>A0A395HP87_ASPHC</name>
<feature type="compositionally biased region" description="Low complexity" evidence="1">
    <location>
        <begin position="22"/>
        <end position="32"/>
    </location>
</feature>
<feature type="compositionally biased region" description="Polar residues" evidence="1">
    <location>
        <begin position="1"/>
        <end position="13"/>
    </location>
</feature>
<reference evidence="2 3" key="1">
    <citation type="submission" date="2018-02" db="EMBL/GenBank/DDBJ databases">
        <title>The genomes of Aspergillus section Nigri reveals drivers in fungal speciation.</title>
        <authorList>
            <consortium name="DOE Joint Genome Institute"/>
            <person name="Vesth T.C."/>
            <person name="Nybo J."/>
            <person name="Theobald S."/>
            <person name="Brandl J."/>
            <person name="Frisvad J.C."/>
            <person name="Nielsen K.F."/>
            <person name="Lyhne E.K."/>
            <person name="Kogle M.E."/>
            <person name="Kuo A."/>
            <person name="Riley R."/>
            <person name="Clum A."/>
            <person name="Nolan M."/>
            <person name="Lipzen A."/>
            <person name="Salamov A."/>
            <person name="Henrissat B."/>
            <person name="Wiebenga A."/>
            <person name="De vries R.P."/>
            <person name="Grigoriev I.V."/>
            <person name="Mortensen U.H."/>
            <person name="Andersen M.R."/>
            <person name="Baker S.E."/>
        </authorList>
    </citation>
    <scope>NUCLEOTIDE SEQUENCE [LARGE SCALE GENOMIC DNA]</scope>
    <source>
        <strain evidence="2 3">CBS 101889</strain>
    </source>
</reference>
<evidence type="ECO:0000313" key="3">
    <source>
        <dbReference type="Proteomes" id="UP000248961"/>
    </source>
</evidence>
<feature type="region of interest" description="Disordered" evidence="1">
    <location>
        <begin position="72"/>
        <end position="99"/>
    </location>
</feature>
<dbReference type="GeneID" id="37194504"/>
<sequence length="155" mass="16703">MSLVLTNTRTRNNISHRTKPNSGGEPPSVGVGVACATQSRTDTHTHTHTHTHTQIHAAPLSLSLHINSQAVAQIKGKPRQDKRDHPSSPLSPLHSLPPSLFPSSPNLKAFYAASRNIPNLALWSPSPQPSTRVSRVMGLLGSPFFCPHSFSCHCG</sequence>
<organism evidence="2 3">
    <name type="scientific">Aspergillus homomorphus (strain CBS 101889)</name>
    <dbReference type="NCBI Taxonomy" id="1450537"/>
    <lineage>
        <taxon>Eukaryota</taxon>
        <taxon>Fungi</taxon>
        <taxon>Dikarya</taxon>
        <taxon>Ascomycota</taxon>
        <taxon>Pezizomycotina</taxon>
        <taxon>Eurotiomycetes</taxon>
        <taxon>Eurotiomycetidae</taxon>
        <taxon>Eurotiales</taxon>
        <taxon>Aspergillaceae</taxon>
        <taxon>Aspergillus</taxon>
        <taxon>Aspergillus subgen. Circumdati</taxon>
    </lineage>
</organism>
<protein>
    <submittedName>
        <fullName evidence="2">Uncharacterized protein</fullName>
    </submittedName>
</protein>
<dbReference type="AlphaFoldDB" id="A0A395HP87"/>
<proteinExistence type="predicted"/>
<dbReference type="Proteomes" id="UP000248961">
    <property type="component" value="Unassembled WGS sequence"/>
</dbReference>
<keyword evidence="3" id="KW-1185">Reference proteome</keyword>
<gene>
    <name evidence="2" type="ORF">BO97DRAFT_159747</name>
</gene>
<accession>A0A395HP87</accession>
<dbReference type="VEuPathDB" id="FungiDB:BO97DRAFT_159747"/>
<feature type="region of interest" description="Disordered" evidence="1">
    <location>
        <begin position="1"/>
        <end position="32"/>
    </location>
</feature>
<dbReference type="RefSeq" id="XP_025548905.1">
    <property type="nucleotide sequence ID" value="XM_025690215.1"/>
</dbReference>
<evidence type="ECO:0000313" key="2">
    <source>
        <dbReference type="EMBL" id="RAL09751.1"/>
    </source>
</evidence>
<feature type="compositionally biased region" description="Low complexity" evidence="1">
    <location>
        <begin position="87"/>
        <end position="99"/>
    </location>
</feature>
<dbReference type="EMBL" id="KZ824301">
    <property type="protein sequence ID" value="RAL09751.1"/>
    <property type="molecule type" value="Genomic_DNA"/>
</dbReference>